<sequence>MKFLSQLIFLFACSLHSAERPNILFAIADDWGWPHAGSYGDPVVKTP</sequence>
<feature type="non-terminal residue" evidence="1">
    <location>
        <position position="47"/>
    </location>
</feature>
<accession>A0A382EVX5</accession>
<reference evidence="1" key="1">
    <citation type="submission" date="2018-05" db="EMBL/GenBank/DDBJ databases">
        <authorList>
            <person name="Lanie J.A."/>
            <person name="Ng W.-L."/>
            <person name="Kazmierczak K.M."/>
            <person name="Andrzejewski T.M."/>
            <person name="Davidsen T.M."/>
            <person name="Wayne K.J."/>
            <person name="Tettelin H."/>
            <person name="Glass J.I."/>
            <person name="Rusch D."/>
            <person name="Podicherti R."/>
            <person name="Tsui H.-C.T."/>
            <person name="Winkler M.E."/>
        </authorList>
    </citation>
    <scope>NUCLEOTIDE SEQUENCE</scope>
</reference>
<proteinExistence type="predicted"/>
<dbReference type="SUPFAM" id="SSF53649">
    <property type="entry name" value="Alkaline phosphatase-like"/>
    <property type="match status" value="1"/>
</dbReference>
<evidence type="ECO:0008006" key="2">
    <source>
        <dbReference type="Google" id="ProtNLM"/>
    </source>
</evidence>
<organism evidence="1">
    <name type="scientific">marine metagenome</name>
    <dbReference type="NCBI Taxonomy" id="408172"/>
    <lineage>
        <taxon>unclassified sequences</taxon>
        <taxon>metagenomes</taxon>
        <taxon>ecological metagenomes</taxon>
    </lineage>
</organism>
<protein>
    <recommendedName>
        <fullName evidence="2">Sulfatase N-terminal domain-containing protein</fullName>
    </recommendedName>
</protein>
<gene>
    <name evidence="1" type="ORF">METZ01_LOCUS206841</name>
</gene>
<name>A0A382EVX5_9ZZZZ</name>
<dbReference type="EMBL" id="UINC01046235">
    <property type="protein sequence ID" value="SVB53987.1"/>
    <property type="molecule type" value="Genomic_DNA"/>
</dbReference>
<dbReference type="InterPro" id="IPR017850">
    <property type="entry name" value="Alkaline_phosphatase_core_sf"/>
</dbReference>
<dbReference type="AlphaFoldDB" id="A0A382EVX5"/>
<evidence type="ECO:0000313" key="1">
    <source>
        <dbReference type="EMBL" id="SVB53987.1"/>
    </source>
</evidence>
<dbReference type="Gene3D" id="3.40.720.10">
    <property type="entry name" value="Alkaline Phosphatase, subunit A"/>
    <property type="match status" value="1"/>
</dbReference>